<gene>
    <name evidence="1" type="ORF">KUF71_010032</name>
</gene>
<evidence type="ECO:0000313" key="2">
    <source>
        <dbReference type="Proteomes" id="UP001219518"/>
    </source>
</evidence>
<organism evidence="1 2">
    <name type="scientific">Frankliniella fusca</name>
    <dbReference type="NCBI Taxonomy" id="407009"/>
    <lineage>
        <taxon>Eukaryota</taxon>
        <taxon>Metazoa</taxon>
        <taxon>Ecdysozoa</taxon>
        <taxon>Arthropoda</taxon>
        <taxon>Hexapoda</taxon>
        <taxon>Insecta</taxon>
        <taxon>Pterygota</taxon>
        <taxon>Neoptera</taxon>
        <taxon>Paraneoptera</taxon>
        <taxon>Thysanoptera</taxon>
        <taxon>Terebrantia</taxon>
        <taxon>Thripoidea</taxon>
        <taxon>Thripidae</taxon>
        <taxon>Frankliniella</taxon>
    </lineage>
</organism>
<proteinExistence type="predicted"/>
<dbReference type="Proteomes" id="UP001219518">
    <property type="component" value="Unassembled WGS sequence"/>
</dbReference>
<comment type="caution">
    <text evidence="1">The sequence shown here is derived from an EMBL/GenBank/DDBJ whole genome shotgun (WGS) entry which is preliminary data.</text>
</comment>
<protein>
    <submittedName>
        <fullName evidence="1">Uncharacterized protein</fullName>
    </submittedName>
</protein>
<dbReference type="AlphaFoldDB" id="A0AAE1LIL1"/>
<sequence length="88" mass="9986">MLVTSAKNILDGLVLLFGSYYTFNILYPEKLACFLNYFQRAIAKFCPTKGSKVKAPSTARRANDKVVKLQNKFTMYKQTLEAEANEPL</sequence>
<reference evidence="1" key="2">
    <citation type="journal article" date="2023" name="BMC Genomics">
        <title>Pest status, molecular evolution, and epigenetic factors derived from the genome assembly of Frankliniella fusca, a thysanopteran phytovirus vector.</title>
        <authorList>
            <person name="Catto M.A."/>
            <person name="Labadie P.E."/>
            <person name="Jacobson A.L."/>
            <person name="Kennedy G.G."/>
            <person name="Srinivasan R."/>
            <person name="Hunt B.G."/>
        </authorList>
    </citation>
    <scope>NUCLEOTIDE SEQUENCE</scope>
    <source>
        <strain evidence="1">PL_HMW_Pooled</strain>
    </source>
</reference>
<accession>A0AAE1LIL1</accession>
<evidence type="ECO:0000313" key="1">
    <source>
        <dbReference type="EMBL" id="KAK3920795.1"/>
    </source>
</evidence>
<keyword evidence="2" id="KW-1185">Reference proteome</keyword>
<name>A0AAE1LIL1_9NEOP</name>
<reference evidence="1" key="1">
    <citation type="submission" date="2021-07" db="EMBL/GenBank/DDBJ databases">
        <authorList>
            <person name="Catto M.A."/>
            <person name="Jacobson A."/>
            <person name="Kennedy G."/>
            <person name="Labadie P."/>
            <person name="Hunt B.G."/>
            <person name="Srinivasan R."/>
        </authorList>
    </citation>
    <scope>NUCLEOTIDE SEQUENCE</scope>
    <source>
        <strain evidence="1">PL_HMW_Pooled</strain>
        <tissue evidence="1">Head</tissue>
    </source>
</reference>
<dbReference type="EMBL" id="JAHWGI010001022">
    <property type="protein sequence ID" value="KAK3920795.1"/>
    <property type="molecule type" value="Genomic_DNA"/>
</dbReference>